<dbReference type="Proteomes" id="UP000424527">
    <property type="component" value="Unassembled WGS sequence"/>
</dbReference>
<evidence type="ECO:0000256" key="1">
    <source>
        <dbReference type="ARBA" id="ARBA00022603"/>
    </source>
</evidence>
<comment type="caution">
    <text evidence="4">The sequence shown here is derived from an EMBL/GenBank/DDBJ whole genome shotgun (WGS) entry which is preliminary data.</text>
</comment>
<gene>
    <name evidence="4" type="ORF">D5F01_LYC19091</name>
</gene>
<dbReference type="SUPFAM" id="SSF53335">
    <property type="entry name" value="S-adenosyl-L-methionine-dependent methyltransferases"/>
    <property type="match status" value="1"/>
</dbReference>
<dbReference type="InterPro" id="IPR038899">
    <property type="entry name" value="METTL22"/>
</dbReference>
<protein>
    <submittedName>
        <fullName evidence="4">Methyltransferase-like protein 22</fullName>
    </submittedName>
</protein>
<dbReference type="PANTHER" id="PTHR23108:SF0">
    <property type="entry name" value="METHYLTRANSFERASE-LIKE PROTEIN 22"/>
    <property type="match status" value="1"/>
</dbReference>
<dbReference type="GO" id="GO:0032259">
    <property type="term" value="P:methylation"/>
    <property type="evidence" value="ECO:0007669"/>
    <property type="project" value="UniProtKB-KW"/>
</dbReference>
<keyword evidence="5" id="KW-1185">Reference proteome</keyword>
<dbReference type="AlphaFoldDB" id="A0A6G0HWP3"/>
<dbReference type="Pfam" id="PF10294">
    <property type="entry name" value="Methyltransf_16"/>
    <property type="match status" value="1"/>
</dbReference>
<keyword evidence="4" id="KW-0808">Transferase</keyword>
<evidence type="ECO:0000313" key="4">
    <source>
        <dbReference type="EMBL" id="KAE8283688.1"/>
    </source>
</evidence>
<evidence type="ECO:0000313" key="5">
    <source>
        <dbReference type="Proteomes" id="UP000424527"/>
    </source>
</evidence>
<evidence type="ECO:0000256" key="3">
    <source>
        <dbReference type="SAM" id="MobiDB-lite"/>
    </source>
</evidence>
<sequence length="274" mass="30201">MSTAAEEEEEDEEKEETIVRTNFEGALKWALVTDDRLGIMLSSGVTVKVSPNVHMLLPNGHRLMTRLNCVGQPVFTSKFKILSDGEKHDNGKNLKKADKYNDPRKESERDTKAKQGEDGEEGNLEQFMDEDGDLDIHYRPWKNPTEGSGRDLVCPVILKQSNPVLEQEEETMADEVDTCLRDIIRIEHTMATPLEDVGKQVWRGAFFLADFILSDPIMFRGATVLELGAGTGLTSIILATIAKTVYCTVAHSLLDSGAGGFGEAGKALPEDSTT</sequence>
<feature type="region of interest" description="Disordered" evidence="3">
    <location>
        <begin position="86"/>
        <end position="126"/>
    </location>
</feature>
<dbReference type="InterPro" id="IPR029063">
    <property type="entry name" value="SAM-dependent_MTases_sf"/>
</dbReference>
<organism evidence="4 5">
    <name type="scientific">Larimichthys crocea</name>
    <name type="common">Large yellow croaker</name>
    <name type="synonym">Pseudosciaena crocea</name>
    <dbReference type="NCBI Taxonomy" id="215358"/>
    <lineage>
        <taxon>Eukaryota</taxon>
        <taxon>Metazoa</taxon>
        <taxon>Chordata</taxon>
        <taxon>Craniata</taxon>
        <taxon>Vertebrata</taxon>
        <taxon>Euteleostomi</taxon>
        <taxon>Actinopterygii</taxon>
        <taxon>Neopterygii</taxon>
        <taxon>Teleostei</taxon>
        <taxon>Neoteleostei</taxon>
        <taxon>Acanthomorphata</taxon>
        <taxon>Eupercaria</taxon>
        <taxon>Sciaenidae</taxon>
        <taxon>Larimichthys</taxon>
    </lineage>
</organism>
<dbReference type="PANTHER" id="PTHR23108">
    <property type="entry name" value="METHYLTRANSFERASE-RELATED"/>
    <property type="match status" value="1"/>
</dbReference>
<keyword evidence="1 4" id="KW-0489">Methyltransferase</keyword>
<dbReference type="InterPro" id="IPR019410">
    <property type="entry name" value="Methyltransf_16"/>
</dbReference>
<dbReference type="GO" id="GO:0008276">
    <property type="term" value="F:protein methyltransferase activity"/>
    <property type="evidence" value="ECO:0007669"/>
    <property type="project" value="InterPro"/>
</dbReference>
<name>A0A6G0HWP3_LARCR</name>
<accession>A0A6G0HWP3</accession>
<keyword evidence="2" id="KW-0949">S-adenosyl-L-methionine</keyword>
<evidence type="ECO:0000256" key="2">
    <source>
        <dbReference type="ARBA" id="ARBA00022691"/>
    </source>
</evidence>
<dbReference type="Gene3D" id="3.40.50.150">
    <property type="entry name" value="Vaccinia Virus protein VP39"/>
    <property type="match status" value="1"/>
</dbReference>
<reference evidence="4 5" key="1">
    <citation type="submission" date="2019-07" db="EMBL/GenBank/DDBJ databases">
        <title>Chromosome genome assembly for large yellow croaker.</title>
        <authorList>
            <person name="Xiao S."/>
        </authorList>
    </citation>
    <scope>NUCLEOTIDE SEQUENCE [LARGE SCALE GENOMIC DNA]</scope>
    <source>
        <strain evidence="4">JMULYC20181020</strain>
        <tissue evidence="4">Muscle</tissue>
    </source>
</reference>
<feature type="compositionally biased region" description="Basic and acidic residues" evidence="3">
    <location>
        <begin position="86"/>
        <end position="117"/>
    </location>
</feature>
<proteinExistence type="predicted"/>
<dbReference type="GO" id="GO:0005634">
    <property type="term" value="C:nucleus"/>
    <property type="evidence" value="ECO:0007669"/>
    <property type="project" value="TreeGrafter"/>
</dbReference>
<dbReference type="EMBL" id="REGW02000018">
    <property type="protein sequence ID" value="KAE8283688.1"/>
    <property type="molecule type" value="Genomic_DNA"/>
</dbReference>